<dbReference type="InterPro" id="IPR045865">
    <property type="entry name" value="ACT-like_dom_sf"/>
</dbReference>
<feature type="active site" evidence="3">
    <location>
        <position position="223"/>
    </location>
</feature>
<dbReference type="NCBIfam" id="TIGR00655">
    <property type="entry name" value="PurU"/>
    <property type="match status" value="1"/>
</dbReference>
<dbReference type="Pfam" id="PF00551">
    <property type="entry name" value="Formyl_trans_N"/>
    <property type="match status" value="1"/>
</dbReference>
<dbReference type="RefSeq" id="WP_091341385.1">
    <property type="nucleotide sequence ID" value="NZ_FNRM01000003.1"/>
</dbReference>
<evidence type="ECO:0000256" key="4">
    <source>
        <dbReference type="NCBIfam" id="TIGR00655"/>
    </source>
</evidence>
<reference evidence="6 7" key="1">
    <citation type="submission" date="2016-10" db="EMBL/GenBank/DDBJ databases">
        <authorList>
            <person name="de Groot N.N."/>
        </authorList>
    </citation>
    <scope>NUCLEOTIDE SEQUENCE [LARGE SCALE GENOMIC DNA]</scope>
    <source>
        <strain evidence="6 7">CGMCC 1.3430</strain>
    </source>
</reference>
<dbReference type="UniPathway" id="UPA00074">
    <property type="reaction ID" value="UER00170"/>
</dbReference>
<evidence type="ECO:0000256" key="1">
    <source>
        <dbReference type="ARBA" id="ARBA00022563"/>
    </source>
</evidence>
<comment type="function">
    <text evidence="3">Catalyzes the hydrolysis of 10-formyltetrahydrofolate (formyl-FH4) to formate and tetrahydrofolate (FH4).</text>
</comment>
<dbReference type="EC" id="3.5.1.10" evidence="3 4"/>
<dbReference type="CDD" id="cd04875">
    <property type="entry name" value="ACT_F4HF-DF"/>
    <property type="match status" value="1"/>
</dbReference>
<dbReference type="HAMAP" id="MF_01927">
    <property type="entry name" value="PurU"/>
    <property type="match status" value="1"/>
</dbReference>
<evidence type="ECO:0000313" key="7">
    <source>
        <dbReference type="Proteomes" id="UP000198773"/>
    </source>
</evidence>
<feature type="domain" description="ACT" evidence="5">
    <location>
        <begin position="5"/>
        <end position="81"/>
    </location>
</feature>
<proteinExistence type="inferred from homology"/>
<dbReference type="GO" id="GO:0006730">
    <property type="term" value="P:one-carbon metabolic process"/>
    <property type="evidence" value="ECO:0007669"/>
    <property type="project" value="UniProtKB-KW"/>
</dbReference>
<dbReference type="PIRSF" id="PIRSF036480">
    <property type="entry name" value="FormyFH4_hydr"/>
    <property type="match status" value="1"/>
</dbReference>
<dbReference type="PANTHER" id="PTHR42706">
    <property type="entry name" value="FORMYLTETRAHYDROFOLATE DEFORMYLASE"/>
    <property type="match status" value="1"/>
</dbReference>
<dbReference type="InterPro" id="IPR002912">
    <property type="entry name" value="ACT_dom"/>
</dbReference>
<dbReference type="InterPro" id="IPR002376">
    <property type="entry name" value="Formyl_transf_N"/>
</dbReference>
<dbReference type="Gene3D" id="3.40.50.170">
    <property type="entry name" value="Formyl transferase, N-terminal domain"/>
    <property type="match status" value="1"/>
</dbReference>
<dbReference type="NCBIfam" id="NF004684">
    <property type="entry name" value="PRK06027.1"/>
    <property type="match status" value="1"/>
</dbReference>
<dbReference type="InterPro" id="IPR036477">
    <property type="entry name" value="Formyl_transf_N_sf"/>
</dbReference>
<keyword evidence="1 3" id="KW-0554">One-carbon metabolism</keyword>
<comment type="similarity">
    <text evidence="3">Belongs to the PurU family.</text>
</comment>
<evidence type="ECO:0000256" key="2">
    <source>
        <dbReference type="ARBA" id="ARBA00022801"/>
    </source>
</evidence>
<keyword evidence="7" id="KW-1185">Reference proteome</keyword>
<dbReference type="InterPro" id="IPR044074">
    <property type="entry name" value="PurU_ACT"/>
</dbReference>
<evidence type="ECO:0000259" key="5">
    <source>
        <dbReference type="PROSITE" id="PS51671"/>
    </source>
</evidence>
<sequence>MERKILRTECPDSKGLIAQITGICFQHQLNIIRNTEYVDPVSGQFYMRTELEGQFDDARLLSDLDRILPEGSERSLRSTTKRKRVVILVTKESHCLGDILMKVFDGSLQLDIVAVLGNYNELAGLSERFSIPFHHICHQQLSRAAHEQAMLELIERYAPDYLVLAKFMRILTPGFVGRFPERIINIHHSFLPAFIGAKPYQQAFERGVKIIGATAHFVNNELDEGPIIEQMVSRVDHNYSAQDMAKAGRDVEKAALSRALQLLQEDRVFVHGNKTVLL</sequence>
<evidence type="ECO:0000256" key="3">
    <source>
        <dbReference type="HAMAP-Rule" id="MF_01927"/>
    </source>
</evidence>
<dbReference type="InterPro" id="IPR004810">
    <property type="entry name" value="PurU"/>
</dbReference>
<dbReference type="GO" id="GO:0006189">
    <property type="term" value="P:'de novo' IMP biosynthetic process"/>
    <property type="evidence" value="ECO:0007669"/>
    <property type="project" value="UniProtKB-UniRule"/>
</dbReference>
<comment type="catalytic activity">
    <reaction evidence="3">
        <text>(6R)-10-formyltetrahydrofolate + H2O = (6S)-5,6,7,8-tetrahydrofolate + formate + H(+)</text>
        <dbReference type="Rhea" id="RHEA:19833"/>
        <dbReference type="ChEBI" id="CHEBI:15377"/>
        <dbReference type="ChEBI" id="CHEBI:15378"/>
        <dbReference type="ChEBI" id="CHEBI:15740"/>
        <dbReference type="ChEBI" id="CHEBI:57453"/>
        <dbReference type="ChEBI" id="CHEBI:195366"/>
        <dbReference type="EC" id="3.5.1.10"/>
    </reaction>
</comment>
<dbReference type="AlphaFoldDB" id="A0A1H4B3Q8"/>
<dbReference type="STRING" id="152573.SAMN04488051_103166"/>
<dbReference type="OrthoDB" id="9806170at2"/>
<dbReference type="PANTHER" id="PTHR42706:SF1">
    <property type="entry name" value="FORMYLTETRAHYDROFOLATE DEFORMYLASE 2, MITOCHONDRIAL"/>
    <property type="match status" value="1"/>
</dbReference>
<dbReference type="SUPFAM" id="SSF55021">
    <property type="entry name" value="ACT-like"/>
    <property type="match status" value="1"/>
</dbReference>
<dbReference type="CDD" id="cd08648">
    <property type="entry name" value="FMT_core_Formyl-FH4-Hydrolase_C"/>
    <property type="match status" value="1"/>
</dbReference>
<protein>
    <recommendedName>
        <fullName evidence="3 4">Formyltetrahydrofolate deformylase</fullName>
        <ecNumber evidence="3 4">3.5.1.10</ecNumber>
    </recommendedName>
    <alternativeName>
        <fullName evidence="3">Formyl-FH(4) hydrolase</fullName>
    </alternativeName>
</protein>
<dbReference type="InterPro" id="IPR041729">
    <property type="entry name" value="Formyl-FH4-Hydrolase_C"/>
</dbReference>
<dbReference type="Gene3D" id="3.30.70.260">
    <property type="match status" value="1"/>
</dbReference>
<dbReference type="EMBL" id="FNRM01000003">
    <property type="protein sequence ID" value="SEA42825.1"/>
    <property type="molecule type" value="Genomic_DNA"/>
</dbReference>
<dbReference type="Proteomes" id="UP000198773">
    <property type="component" value="Unassembled WGS sequence"/>
</dbReference>
<evidence type="ECO:0000313" key="6">
    <source>
        <dbReference type="EMBL" id="SEA42825.1"/>
    </source>
</evidence>
<comment type="pathway">
    <text evidence="3">Purine metabolism; IMP biosynthesis via de novo pathway; formate from 10-formyl-5,6,7,8-tetrahydrofolate: step 1/1.</text>
</comment>
<accession>A0A1H4B3Q8</accession>
<keyword evidence="2 3" id="KW-0378">Hydrolase</keyword>
<dbReference type="GO" id="GO:0008864">
    <property type="term" value="F:formyltetrahydrofolate deformylase activity"/>
    <property type="evidence" value="ECO:0007669"/>
    <property type="project" value="UniProtKB-UniRule"/>
</dbReference>
<gene>
    <name evidence="3" type="primary">purU</name>
    <name evidence="6" type="ORF">SAMN04488051_103166</name>
</gene>
<name>A0A1H4B3Q8_ALKAM</name>
<organism evidence="6 7">
    <name type="scientific">Alkalimonas amylolytica</name>
    <dbReference type="NCBI Taxonomy" id="152573"/>
    <lineage>
        <taxon>Bacteria</taxon>
        <taxon>Pseudomonadati</taxon>
        <taxon>Pseudomonadota</taxon>
        <taxon>Gammaproteobacteria</taxon>
        <taxon>Alkalimonas</taxon>
    </lineage>
</organism>
<dbReference type="SUPFAM" id="SSF53328">
    <property type="entry name" value="Formyltransferase"/>
    <property type="match status" value="1"/>
</dbReference>
<dbReference type="PROSITE" id="PS51671">
    <property type="entry name" value="ACT"/>
    <property type="match status" value="1"/>
</dbReference>
<dbReference type="PRINTS" id="PR01575">
    <property type="entry name" value="FFH4HYDRLASE"/>
</dbReference>
<dbReference type="Pfam" id="PF01842">
    <property type="entry name" value="ACT"/>
    <property type="match status" value="1"/>
</dbReference>
<keyword evidence="3" id="KW-0658">Purine biosynthesis</keyword>